<protein>
    <submittedName>
        <fullName evidence="1">Transmembrane protein</fullName>
    </submittedName>
</protein>
<accession>A0A0R3W6I0</accession>
<evidence type="ECO:0000313" key="1">
    <source>
        <dbReference type="WBParaSite" id="TASK_0000580401-mRNA-1"/>
    </source>
</evidence>
<sequence>MFFFHLISCETARSLNETSFRHRNTGSPLCHTLTTRRCYFLIGKPFTLPTYTIKSTNCAVAHTRTRIHMAATPSHCPIFSAIRSFLSLFLLNPCLCVCALHRPFLVIVVVMMILSGRGEKRESSAAFSLTRPSLPSSLRCCLRHLHTAAATTTIDVSAFFSLPLTQFHCKMSCSKENYVRSSFFW</sequence>
<name>A0A0R3W6I0_TAEAS</name>
<dbReference type="AlphaFoldDB" id="A0A0R3W6I0"/>
<organism evidence="1">
    <name type="scientific">Taenia asiatica</name>
    <name type="common">Asian tapeworm</name>
    <dbReference type="NCBI Taxonomy" id="60517"/>
    <lineage>
        <taxon>Eukaryota</taxon>
        <taxon>Metazoa</taxon>
        <taxon>Spiralia</taxon>
        <taxon>Lophotrochozoa</taxon>
        <taxon>Platyhelminthes</taxon>
        <taxon>Cestoda</taxon>
        <taxon>Eucestoda</taxon>
        <taxon>Cyclophyllidea</taxon>
        <taxon>Taeniidae</taxon>
        <taxon>Taenia</taxon>
    </lineage>
</organism>
<reference evidence="1" key="1">
    <citation type="submission" date="2017-02" db="UniProtKB">
        <authorList>
            <consortium name="WormBaseParasite"/>
        </authorList>
    </citation>
    <scope>IDENTIFICATION</scope>
</reference>
<dbReference type="WBParaSite" id="TASK_0000580401-mRNA-1">
    <property type="protein sequence ID" value="TASK_0000580401-mRNA-1"/>
    <property type="gene ID" value="TASK_0000580401"/>
</dbReference>
<proteinExistence type="predicted"/>